<dbReference type="Proteomes" id="UP000198688">
    <property type="component" value="Chromosome I"/>
</dbReference>
<sequence>MYEEAADERTYVVVVNDEEQHSVWLAGRPLPAGWSPTEFTGSRPECLAHIDEVWTDIRPLSLRRWLADQSGGTR</sequence>
<dbReference type="Pfam" id="PF03621">
    <property type="entry name" value="MbtH"/>
    <property type="match status" value="1"/>
</dbReference>
<dbReference type="Gene3D" id="3.90.820.10">
    <property type="entry name" value="Structural Genomics, Unknown Function 30-nov-00 1gh9 Mol_id"/>
    <property type="match status" value="1"/>
</dbReference>
<reference evidence="2 3" key="1">
    <citation type="submission" date="2016-10" db="EMBL/GenBank/DDBJ databases">
        <authorList>
            <person name="de Groot N.N."/>
        </authorList>
    </citation>
    <scope>NUCLEOTIDE SEQUENCE [LARGE SCALE GENOMIC DNA]</scope>
    <source>
        <strain evidence="2 3">DSM 43941</strain>
    </source>
</reference>
<gene>
    <name evidence="2" type="ORF">SAMN04489716_9232</name>
</gene>
<keyword evidence="3" id="KW-1185">Reference proteome</keyword>
<dbReference type="STRING" id="113562.SAMN04489716_9232"/>
<dbReference type="SMART" id="SM00923">
    <property type="entry name" value="MbtH"/>
    <property type="match status" value="1"/>
</dbReference>
<dbReference type="EMBL" id="LT629758">
    <property type="protein sequence ID" value="SDT80508.1"/>
    <property type="molecule type" value="Genomic_DNA"/>
</dbReference>
<dbReference type="PANTHER" id="PTHR38444:SF1">
    <property type="entry name" value="ENTEROBACTIN BIOSYNTHESIS PROTEIN YBDZ"/>
    <property type="match status" value="1"/>
</dbReference>
<dbReference type="OrthoDB" id="7584480at2"/>
<dbReference type="GO" id="GO:0019290">
    <property type="term" value="P:siderophore biosynthetic process"/>
    <property type="evidence" value="ECO:0007669"/>
    <property type="project" value="TreeGrafter"/>
</dbReference>
<evidence type="ECO:0000259" key="1">
    <source>
        <dbReference type="SMART" id="SM00923"/>
    </source>
</evidence>
<dbReference type="InterPro" id="IPR005153">
    <property type="entry name" value="MbtH-like_dom"/>
</dbReference>
<protein>
    <submittedName>
        <fullName evidence="2">MbtH protein</fullName>
    </submittedName>
</protein>
<dbReference type="AlphaFoldDB" id="A0A1H2DCM8"/>
<accession>A0A1H2DCM8</accession>
<feature type="domain" description="MbtH-like" evidence="1">
    <location>
        <begin position="2"/>
        <end position="52"/>
    </location>
</feature>
<dbReference type="PANTHER" id="PTHR38444">
    <property type="entry name" value="ENTEROBACTIN BIOSYNTHESIS PROTEIN YBDZ"/>
    <property type="match status" value="1"/>
</dbReference>
<organism evidence="2 3">
    <name type="scientific">Actinoplanes derwentensis</name>
    <dbReference type="NCBI Taxonomy" id="113562"/>
    <lineage>
        <taxon>Bacteria</taxon>
        <taxon>Bacillati</taxon>
        <taxon>Actinomycetota</taxon>
        <taxon>Actinomycetes</taxon>
        <taxon>Micromonosporales</taxon>
        <taxon>Micromonosporaceae</taxon>
        <taxon>Actinoplanes</taxon>
    </lineage>
</organism>
<dbReference type="InterPro" id="IPR038020">
    <property type="entry name" value="MbtH-like_sf"/>
</dbReference>
<evidence type="ECO:0000313" key="3">
    <source>
        <dbReference type="Proteomes" id="UP000198688"/>
    </source>
</evidence>
<evidence type="ECO:0000313" key="2">
    <source>
        <dbReference type="EMBL" id="SDT80508.1"/>
    </source>
</evidence>
<name>A0A1H2DCM8_9ACTN</name>
<proteinExistence type="predicted"/>
<dbReference type="RefSeq" id="WP_092555739.1">
    <property type="nucleotide sequence ID" value="NZ_BOMJ01000085.1"/>
</dbReference>
<dbReference type="SUPFAM" id="SSF160582">
    <property type="entry name" value="MbtH-like"/>
    <property type="match status" value="1"/>
</dbReference>
<dbReference type="GO" id="GO:0005829">
    <property type="term" value="C:cytosol"/>
    <property type="evidence" value="ECO:0007669"/>
    <property type="project" value="TreeGrafter"/>
</dbReference>
<dbReference type="InterPro" id="IPR037407">
    <property type="entry name" value="MLP_fam"/>
</dbReference>